<dbReference type="Gene3D" id="3.40.570.10">
    <property type="entry name" value="Extracellular Endonuclease, subunit A"/>
    <property type="match status" value="1"/>
</dbReference>
<proteinExistence type="predicted"/>
<dbReference type="EMBL" id="LLYA01000226">
    <property type="protein sequence ID" value="KRR15276.1"/>
    <property type="molecule type" value="Genomic_DNA"/>
</dbReference>
<dbReference type="InterPro" id="IPR001604">
    <property type="entry name" value="Endo_G_ENPP1-like_dom"/>
</dbReference>
<evidence type="ECO:0000259" key="1">
    <source>
        <dbReference type="Pfam" id="PF01223"/>
    </source>
</evidence>
<dbReference type="GO" id="GO:0046872">
    <property type="term" value="F:metal ion binding"/>
    <property type="evidence" value="ECO:0007669"/>
    <property type="project" value="InterPro"/>
</dbReference>
<dbReference type="RefSeq" id="WP_057848179.1">
    <property type="nucleotide sequence ID" value="NZ_LLYA01000226.1"/>
</dbReference>
<dbReference type="OrthoDB" id="9811262at2"/>
<dbReference type="AlphaFoldDB" id="A0A0R3M5T9"/>
<dbReference type="Proteomes" id="UP000052023">
    <property type="component" value="Unassembled WGS sequence"/>
</dbReference>
<dbReference type="GO" id="GO:0016787">
    <property type="term" value="F:hydrolase activity"/>
    <property type="evidence" value="ECO:0007669"/>
    <property type="project" value="InterPro"/>
</dbReference>
<dbReference type="Pfam" id="PF01223">
    <property type="entry name" value="Endonuclease_NS"/>
    <property type="match status" value="1"/>
</dbReference>
<feature type="domain" description="DNA/RNA non-specific endonuclease/pyrophosphatase/phosphodiesterase" evidence="1">
    <location>
        <begin position="4"/>
        <end position="72"/>
    </location>
</feature>
<gene>
    <name evidence="2" type="ORF">CQ13_37295</name>
</gene>
<comment type="caution">
    <text evidence="2">The sequence shown here is derived from an EMBL/GenBank/DDBJ whole genome shotgun (WGS) entry which is preliminary data.</text>
</comment>
<sequence>MGLRLCVFAGPILKETDDIFVGKGDGNTTLRARIPVRFWKVIVAKVEEGVAAYGFILEQDLSDVAWEEFVVPEE</sequence>
<organism evidence="2 3">
    <name type="scientific">Bradyrhizobium retamae</name>
    <dbReference type="NCBI Taxonomy" id="1300035"/>
    <lineage>
        <taxon>Bacteria</taxon>
        <taxon>Pseudomonadati</taxon>
        <taxon>Pseudomonadota</taxon>
        <taxon>Alphaproteobacteria</taxon>
        <taxon>Hyphomicrobiales</taxon>
        <taxon>Nitrobacteraceae</taxon>
        <taxon>Bradyrhizobium</taxon>
    </lineage>
</organism>
<evidence type="ECO:0000313" key="2">
    <source>
        <dbReference type="EMBL" id="KRR15276.1"/>
    </source>
</evidence>
<reference evidence="2 3" key="1">
    <citation type="submission" date="2014-03" db="EMBL/GenBank/DDBJ databases">
        <title>Bradyrhizobium valentinum sp. nov., isolated from effective nodules of Lupinus mariae-josephae, a lupine endemic of basic-lime soils in Eastern Spain.</title>
        <authorList>
            <person name="Duran D."/>
            <person name="Rey L."/>
            <person name="Navarro A."/>
            <person name="Busquets A."/>
            <person name="Imperial J."/>
            <person name="Ruiz-Argueso T."/>
        </authorList>
    </citation>
    <scope>NUCLEOTIDE SEQUENCE [LARGE SCALE GENOMIC DNA]</scope>
    <source>
        <strain evidence="2 3">Ro19</strain>
    </source>
</reference>
<name>A0A0R3M5T9_9BRAD</name>
<protein>
    <recommendedName>
        <fullName evidence="1">DNA/RNA non-specific endonuclease/pyrophosphatase/phosphodiesterase domain-containing protein</fullName>
    </recommendedName>
</protein>
<accession>A0A0R3M5T9</accession>
<evidence type="ECO:0000313" key="3">
    <source>
        <dbReference type="Proteomes" id="UP000052023"/>
    </source>
</evidence>
<dbReference type="GO" id="GO:0003676">
    <property type="term" value="F:nucleic acid binding"/>
    <property type="evidence" value="ECO:0007669"/>
    <property type="project" value="InterPro"/>
</dbReference>
<dbReference type="InterPro" id="IPR044929">
    <property type="entry name" value="DNA/RNA_non-sp_Endonuclease_sf"/>
</dbReference>
<keyword evidence="3" id="KW-1185">Reference proteome</keyword>